<evidence type="ECO:0000313" key="9">
    <source>
        <dbReference type="EMBL" id="SOE01123.1"/>
    </source>
</evidence>
<protein>
    <submittedName>
        <fullName evidence="9">Iron(III) transport system permease protein</fullName>
    </submittedName>
</protein>
<feature type="transmembrane region" description="Helical" evidence="7">
    <location>
        <begin position="359"/>
        <end position="378"/>
    </location>
</feature>
<dbReference type="Pfam" id="PF00528">
    <property type="entry name" value="BPD_transp_1"/>
    <property type="match status" value="2"/>
</dbReference>
<name>A0A286H020_9PROT</name>
<evidence type="ECO:0000259" key="8">
    <source>
        <dbReference type="PROSITE" id="PS50928"/>
    </source>
</evidence>
<feature type="domain" description="ABC transmembrane type-1" evidence="8">
    <location>
        <begin position="76"/>
        <end position="283"/>
    </location>
</feature>
<keyword evidence="10" id="KW-1185">Reference proteome</keyword>
<dbReference type="InterPro" id="IPR035906">
    <property type="entry name" value="MetI-like_sf"/>
</dbReference>
<sequence length="575" mass="61604">MSQVQQVSVPDYVGKPEAGAAVRSRRRATGSRWWSVAVLLVAGLIALPVLVVFAHVFVPTGDVWSHLADTVLSRYILNSIGLMVGVGAGVLLIGVSTAWLVTMCRFPGARMFEWALLLPLAVPAYVIAYTYTGLLDFAGPVQTALREVFGWTSRRDYWFPELRSLGGAIAMMSLVLYPYVYMMARAAFLEQSVCAMEASRVLGCGRWKSFFRVALPMARPAIVAGTALALMETLNDFGTVAYFAVDTFTTGIYRTWFGLGNAAAAAQLGAVLMLFIFALVLMERWSRGRASYQHMSTRIRALPRIPLTGWKAAAAVVGCALPLVLGFVVPSWVLALWAVDTWGEVMAGGRFWDRALNSFTLAGTAAVAAAAIGLLLAYGQRMRKSPATLAAVRVASLGYAVPGSVIAVGVLVPLTSFDNTLDAWMKATFGIGTGLLLTGTMAALIYAYLVRFLAVSYNAVEASLGKVTANLEGASRTLGHGPLSTLRRVHLPMIRGSILTAALLVFVDVMKELPATLIMRPFNFDTLAVRAYELATDERLAEAAPAALAIVAVGIVPVVLLSLAIARSRPGSARQ</sequence>
<evidence type="ECO:0000256" key="3">
    <source>
        <dbReference type="ARBA" id="ARBA00022475"/>
    </source>
</evidence>
<dbReference type="GO" id="GO:0005886">
    <property type="term" value="C:plasma membrane"/>
    <property type="evidence" value="ECO:0007669"/>
    <property type="project" value="UniProtKB-SubCell"/>
</dbReference>
<feature type="domain" description="ABC transmembrane type-1" evidence="8">
    <location>
        <begin position="355"/>
        <end position="565"/>
    </location>
</feature>
<dbReference type="RefSeq" id="WP_245913654.1">
    <property type="nucleotide sequence ID" value="NZ_OCNJ01000016.1"/>
</dbReference>
<comment type="similarity">
    <text evidence="7">Belongs to the binding-protein-dependent transport system permease family.</text>
</comment>
<dbReference type="CDD" id="cd06261">
    <property type="entry name" value="TM_PBP2"/>
    <property type="match status" value="1"/>
</dbReference>
<feature type="transmembrane region" description="Helical" evidence="7">
    <location>
        <begin position="114"/>
        <end position="132"/>
    </location>
</feature>
<keyword evidence="3" id="KW-1003">Cell membrane</keyword>
<reference evidence="9 10" key="1">
    <citation type="submission" date="2017-09" db="EMBL/GenBank/DDBJ databases">
        <authorList>
            <person name="Ehlers B."/>
            <person name="Leendertz F.H."/>
        </authorList>
    </citation>
    <scope>NUCLEOTIDE SEQUENCE [LARGE SCALE GENOMIC DNA]</scope>
    <source>
        <strain evidence="9 10">USBA 140</strain>
    </source>
</reference>
<evidence type="ECO:0000256" key="5">
    <source>
        <dbReference type="ARBA" id="ARBA00022989"/>
    </source>
</evidence>
<evidence type="ECO:0000256" key="6">
    <source>
        <dbReference type="ARBA" id="ARBA00023136"/>
    </source>
</evidence>
<keyword evidence="4 7" id="KW-0812">Transmembrane</keyword>
<proteinExistence type="inferred from homology"/>
<dbReference type="SUPFAM" id="SSF161098">
    <property type="entry name" value="MetI-like"/>
    <property type="match status" value="2"/>
</dbReference>
<organism evidence="9 10">
    <name type="scientific">Caenispirillum bisanense</name>
    <dbReference type="NCBI Taxonomy" id="414052"/>
    <lineage>
        <taxon>Bacteria</taxon>
        <taxon>Pseudomonadati</taxon>
        <taxon>Pseudomonadota</taxon>
        <taxon>Alphaproteobacteria</taxon>
        <taxon>Rhodospirillales</taxon>
        <taxon>Novispirillaceae</taxon>
        <taxon>Caenispirillum</taxon>
    </lineage>
</organism>
<dbReference type="InterPro" id="IPR000515">
    <property type="entry name" value="MetI-like"/>
</dbReference>
<dbReference type="PROSITE" id="PS50928">
    <property type="entry name" value="ABC_TM1"/>
    <property type="match status" value="2"/>
</dbReference>
<evidence type="ECO:0000256" key="7">
    <source>
        <dbReference type="RuleBase" id="RU363032"/>
    </source>
</evidence>
<feature type="transmembrane region" description="Helical" evidence="7">
    <location>
        <begin position="262"/>
        <end position="282"/>
    </location>
</feature>
<keyword evidence="5 7" id="KW-1133">Transmembrane helix</keyword>
<dbReference type="PANTHER" id="PTHR30183">
    <property type="entry name" value="MOLYBDENUM TRANSPORT SYSTEM PERMEASE PROTEIN MODB"/>
    <property type="match status" value="1"/>
</dbReference>
<dbReference type="Proteomes" id="UP000219621">
    <property type="component" value="Unassembled WGS sequence"/>
</dbReference>
<feature type="transmembrane region" description="Helical" evidence="7">
    <location>
        <begin position="390"/>
        <end position="415"/>
    </location>
</feature>
<evidence type="ECO:0000313" key="10">
    <source>
        <dbReference type="Proteomes" id="UP000219621"/>
    </source>
</evidence>
<evidence type="ECO:0000256" key="4">
    <source>
        <dbReference type="ARBA" id="ARBA00022692"/>
    </source>
</evidence>
<feature type="transmembrane region" description="Helical" evidence="7">
    <location>
        <begin position="209"/>
        <end position="231"/>
    </location>
</feature>
<dbReference type="EMBL" id="OCNJ01000016">
    <property type="protein sequence ID" value="SOE01123.1"/>
    <property type="molecule type" value="Genomic_DNA"/>
</dbReference>
<dbReference type="FunFam" id="1.10.3720.10:FF:000088">
    <property type="entry name" value="Iron(III) ABC transporter, permease protein"/>
    <property type="match status" value="1"/>
</dbReference>
<feature type="transmembrane region" description="Helical" evidence="7">
    <location>
        <begin position="33"/>
        <end position="56"/>
    </location>
</feature>
<keyword evidence="2 7" id="KW-0813">Transport</keyword>
<dbReference type="Gene3D" id="1.10.3720.10">
    <property type="entry name" value="MetI-like"/>
    <property type="match status" value="2"/>
</dbReference>
<feature type="transmembrane region" description="Helical" evidence="7">
    <location>
        <begin position="493"/>
        <end position="510"/>
    </location>
</feature>
<feature type="transmembrane region" description="Helical" evidence="7">
    <location>
        <begin position="76"/>
        <end position="102"/>
    </location>
</feature>
<evidence type="ECO:0000256" key="2">
    <source>
        <dbReference type="ARBA" id="ARBA00022448"/>
    </source>
</evidence>
<feature type="transmembrane region" description="Helical" evidence="7">
    <location>
        <begin position="312"/>
        <end position="339"/>
    </location>
</feature>
<gene>
    <name evidence="9" type="ORF">SAMN05421508_11629</name>
</gene>
<feature type="transmembrane region" description="Helical" evidence="7">
    <location>
        <begin position="427"/>
        <end position="449"/>
    </location>
</feature>
<accession>A0A286H020</accession>
<dbReference type="AlphaFoldDB" id="A0A286H020"/>
<dbReference type="GO" id="GO:0055085">
    <property type="term" value="P:transmembrane transport"/>
    <property type="evidence" value="ECO:0007669"/>
    <property type="project" value="InterPro"/>
</dbReference>
<feature type="transmembrane region" description="Helical" evidence="7">
    <location>
        <begin position="165"/>
        <end position="188"/>
    </location>
</feature>
<keyword evidence="6 7" id="KW-0472">Membrane</keyword>
<comment type="subcellular location">
    <subcellularLocation>
        <location evidence="1 7">Cell membrane</location>
        <topology evidence="1 7">Multi-pass membrane protein</topology>
    </subcellularLocation>
</comment>
<feature type="transmembrane region" description="Helical" evidence="7">
    <location>
        <begin position="546"/>
        <end position="566"/>
    </location>
</feature>
<dbReference type="PANTHER" id="PTHR30183:SF2">
    <property type="entry name" value="IRON UTILIZATION PROTEIN"/>
    <property type="match status" value="1"/>
</dbReference>
<evidence type="ECO:0000256" key="1">
    <source>
        <dbReference type="ARBA" id="ARBA00004651"/>
    </source>
</evidence>